<dbReference type="GO" id="GO:0016020">
    <property type="term" value="C:membrane"/>
    <property type="evidence" value="ECO:0007669"/>
    <property type="project" value="UniProtKB-UniRule"/>
</dbReference>
<evidence type="ECO:0000256" key="1">
    <source>
        <dbReference type="PROSITE-ProRule" id="PRU00473"/>
    </source>
</evidence>
<dbReference type="Gene3D" id="3.30.1330.60">
    <property type="entry name" value="OmpA-like domain"/>
    <property type="match status" value="1"/>
</dbReference>
<feature type="domain" description="OmpA-like" evidence="3">
    <location>
        <begin position="142"/>
        <end position="261"/>
    </location>
</feature>
<name>A0A2W5A561_9BACT</name>
<comment type="caution">
    <text evidence="4">The sequence shown here is derived from an EMBL/GenBank/DDBJ whole genome shotgun (WGS) entry which is preliminary data.</text>
</comment>
<evidence type="ECO:0000313" key="5">
    <source>
        <dbReference type="Proteomes" id="UP000249557"/>
    </source>
</evidence>
<feature type="region of interest" description="Disordered" evidence="2">
    <location>
        <begin position="234"/>
        <end position="261"/>
    </location>
</feature>
<dbReference type="Pfam" id="PF00691">
    <property type="entry name" value="OmpA"/>
    <property type="match status" value="1"/>
</dbReference>
<dbReference type="InterPro" id="IPR050330">
    <property type="entry name" value="Bact_OuterMem_StrucFunc"/>
</dbReference>
<dbReference type="InterPro" id="IPR006665">
    <property type="entry name" value="OmpA-like"/>
</dbReference>
<organism evidence="4 5">
    <name type="scientific">Micavibrio aeruginosavorus</name>
    <dbReference type="NCBI Taxonomy" id="349221"/>
    <lineage>
        <taxon>Bacteria</taxon>
        <taxon>Pseudomonadati</taxon>
        <taxon>Bdellovibrionota</taxon>
        <taxon>Bdellovibrionia</taxon>
        <taxon>Bdellovibrionales</taxon>
        <taxon>Pseudobdellovibrionaceae</taxon>
        <taxon>Micavibrio</taxon>
    </lineage>
</organism>
<dbReference type="InterPro" id="IPR036737">
    <property type="entry name" value="OmpA-like_sf"/>
</dbReference>
<dbReference type="PROSITE" id="PS51123">
    <property type="entry name" value="OMPA_2"/>
    <property type="match status" value="1"/>
</dbReference>
<gene>
    <name evidence="4" type="ORF">DI626_03640</name>
</gene>
<accession>A0A2W5A561</accession>
<dbReference type="PANTHER" id="PTHR30329:SF21">
    <property type="entry name" value="LIPOPROTEIN YIAD-RELATED"/>
    <property type="match status" value="1"/>
</dbReference>
<dbReference type="Proteomes" id="UP000249557">
    <property type="component" value="Unassembled WGS sequence"/>
</dbReference>
<dbReference type="AlphaFoldDB" id="A0A2W5A561"/>
<evidence type="ECO:0000313" key="4">
    <source>
        <dbReference type="EMBL" id="PZO87599.1"/>
    </source>
</evidence>
<dbReference type="PANTHER" id="PTHR30329">
    <property type="entry name" value="STATOR ELEMENT OF FLAGELLAR MOTOR COMPLEX"/>
    <property type="match status" value="1"/>
</dbReference>
<sequence length="261" mass="26383">MLVMASVSVLAGCSTVGGWTESENKAPKSEPVTITNKAAAPASVYPVPSDRELQSMTTKLSGGSVEVFDLDAPAPMDGNSVPSVSRDYAGSGVAYASDSSVTVYPLDGDMSTGLGAVGASDSAYFPLTPSPSAAGGTSGDAAAPRVGGGVSSVYFSHGSSQLGSGDVNALRSVAETAKFAPVDRVSVEGHASTRVEASDPVEARIINLRQSLKRAEKVSEALIEQGVPAEKIKTVGWGDTAPGGGGEDQQRRVDIVTGGGY</sequence>
<reference evidence="4 5" key="1">
    <citation type="submission" date="2017-08" db="EMBL/GenBank/DDBJ databases">
        <title>Infants hospitalized years apart are colonized by the same room-sourced microbial strains.</title>
        <authorList>
            <person name="Brooks B."/>
            <person name="Olm M.R."/>
            <person name="Firek B.A."/>
            <person name="Baker R."/>
            <person name="Thomas B.C."/>
            <person name="Morowitz M.J."/>
            <person name="Banfield J.F."/>
        </authorList>
    </citation>
    <scope>NUCLEOTIDE SEQUENCE [LARGE SCALE GENOMIC DNA]</scope>
    <source>
        <strain evidence="4">S2_018_000_R2_104</strain>
    </source>
</reference>
<dbReference type="SUPFAM" id="SSF103088">
    <property type="entry name" value="OmpA-like"/>
    <property type="match status" value="1"/>
</dbReference>
<protein>
    <recommendedName>
        <fullName evidence="3">OmpA-like domain-containing protein</fullName>
    </recommendedName>
</protein>
<dbReference type="EMBL" id="QFNK01000050">
    <property type="protein sequence ID" value="PZO87599.1"/>
    <property type="molecule type" value="Genomic_DNA"/>
</dbReference>
<proteinExistence type="predicted"/>
<dbReference type="CDD" id="cd07185">
    <property type="entry name" value="OmpA_C-like"/>
    <property type="match status" value="1"/>
</dbReference>
<keyword evidence="1" id="KW-0472">Membrane</keyword>
<evidence type="ECO:0000259" key="3">
    <source>
        <dbReference type="PROSITE" id="PS51123"/>
    </source>
</evidence>
<evidence type="ECO:0000256" key="2">
    <source>
        <dbReference type="SAM" id="MobiDB-lite"/>
    </source>
</evidence>